<dbReference type="EMBL" id="LSRQ01008414">
    <property type="protein sequence ID" value="OAY62898.1"/>
    <property type="molecule type" value="Genomic_DNA"/>
</dbReference>
<dbReference type="InterPro" id="IPR056813">
    <property type="entry name" value="GIL1_IRKI_C"/>
</dbReference>
<dbReference type="GO" id="GO:0009959">
    <property type="term" value="P:negative gravitropism"/>
    <property type="evidence" value="ECO:0007669"/>
    <property type="project" value="InterPro"/>
</dbReference>
<evidence type="ECO:0000259" key="4">
    <source>
        <dbReference type="Pfam" id="PF24994"/>
    </source>
</evidence>
<accession>A0A199UDS5</accession>
<feature type="region of interest" description="Disordered" evidence="2">
    <location>
        <begin position="25"/>
        <end position="63"/>
    </location>
</feature>
<keyword evidence="1" id="KW-0175">Coiled coil</keyword>
<dbReference type="AlphaFoldDB" id="A0A199UDS5"/>
<feature type="compositionally biased region" description="Pro residues" evidence="2">
    <location>
        <begin position="30"/>
        <end position="41"/>
    </location>
</feature>
<dbReference type="GO" id="GO:0009639">
    <property type="term" value="P:response to red or far red light"/>
    <property type="evidence" value="ECO:0007669"/>
    <property type="project" value="InterPro"/>
</dbReference>
<evidence type="ECO:0000313" key="6">
    <source>
        <dbReference type="Proteomes" id="UP000092600"/>
    </source>
</evidence>
<reference evidence="5 6" key="1">
    <citation type="journal article" date="2016" name="DNA Res.">
        <title>The draft genome of MD-2 pineapple using hybrid error correction of long reads.</title>
        <authorList>
            <person name="Redwan R.M."/>
            <person name="Saidin A."/>
            <person name="Kumar S.V."/>
        </authorList>
    </citation>
    <scope>NUCLEOTIDE SEQUENCE [LARGE SCALE GENOMIC DNA]</scope>
    <source>
        <strain evidence="6">cv. MD2</strain>
        <tissue evidence="5">Leaf</tissue>
    </source>
</reference>
<feature type="compositionally biased region" description="Low complexity" evidence="2">
    <location>
        <begin position="42"/>
        <end position="63"/>
    </location>
</feature>
<protein>
    <submittedName>
        <fullName evidence="5">Uncharacterized protein</fullName>
    </submittedName>
</protein>
<gene>
    <name evidence="5" type="ORF">ACMD2_06490</name>
</gene>
<comment type="caution">
    <text evidence="5">The sequence shown here is derived from an EMBL/GenBank/DDBJ whole genome shotgun (WGS) entry which is preliminary data.</text>
</comment>
<dbReference type="PANTHER" id="PTHR31161">
    <property type="entry name" value="PROTEIN GRAVITROPIC IN THE LIGHT 1"/>
    <property type="match status" value="1"/>
</dbReference>
<proteinExistence type="predicted"/>
<dbReference type="InterPro" id="IPR040225">
    <property type="entry name" value="GIL1-like"/>
</dbReference>
<name>A0A199UDS5_ANACO</name>
<sequence>MECSSSASSNLDALSRTLTKLLHLHHATTSPPPPPPPPPPLQTLSSLLAQSPPSPSSPHESPSSSAIAESLIAELFAIVSAIKASYAELQLAQNPFDPASIHSADLAIVAELRRASDLKYSYLADPDPYPNPNPNPNPNPSPVLSLLREQRNLLRTYEVTSKQLESDLDSLDSRLRALRSDLSDLAHANRALESRLRGQPRSLAGLHLSGLDPTHLLAALRGAVSAVKSFVRLMARRMERAAPPWDLDAAARSAHPAAAAALRHPRHRSFAFVSYVCHRMFSDFHHRDFNLKPLAERRAWDRRRFFREFSHVRSATARQVLDGGLVGSPGFDQFRRAKYASVVGPKMEAALFSSSSAAAAGGSPETEWAVGFAEVAIRVWALHCLFYSFGEEMGPAIFQVRRGSRFSHVYMENVERDHGPVGVGIGGPGGGPATVAFTVVPGFRVGKTIIQCRVYLESCEGERTVVIS</sequence>
<dbReference type="InterPro" id="IPR006943">
    <property type="entry name" value="DUF641_pln"/>
</dbReference>
<evidence type="ECO:0000256" key="2">
    <source>
        <dbReference type="SAM" id="MobiDB-lite"/>
    </source>
</evidence>
<feature type="domain" description="GIL1/IRKI C-terminal" evidence="4">
    <location>
        <begin position="397"/>
        <end position="455"/>
    </location>
</feature>
<dbReference type="STRING" id="4615.A0A199UDS5"/>
<dbReference type="Pfam" id="PF04859">
    <property type="entry name" value="DUF641"/>
    <property type="match status" value="1"/>
</dbReference>
<dbReference type="Pfam" id="PF24994">
    <property type="entry name" value="GIL1_IRKI_C"/>
    <property type="match status" value="1"/>
</dbReference>
<dbReference type="Proteomes" id="UP000092600">
    <property type="component" value="Unassembled WGS sequence"/>
</dbReference>
<feature type="domain" description="DUF641" evidence="3">
    <location>
        <begin position="65"/>
        <end position="195"/>
    </location>
</feature>
<feature type="coiled-coil region" evidence="1">
    <location>
        <begin position="147"/>
        <end position="195"/>
    </location>
</feature>
<organism evidence="5 6">
    <name type="scientific">Ananas comosus</name>
    <name type="common">Pineapple</name>
    <name type="synonym">Ananas ananas</name>
    <dbReference type="NCBI Taxonomy" id="4615"/>
    <lineage>
        <taxon>Eukaryota</taxon>
        <taxon>Viridiplantae</taxon>
        <taxon>Streptophyta</taxon>
        <taxon>Embryophyta</taxon>
        <taxon>Tracheophyta</taxon>
        <taxon>Spermatophyta</taxon>
        <taxon>Magnoliopsida</taxon>
        <taxon>Liliopsida</taxon>
        <taxon>Poales</taxon>
        <taxon>Bromeliaceae</taxon>
        <taxon>Bromelioideae</taxon>
        <taxon>Ananas</taxon>
    </lineage>
</organism>
<evidence type="ECO:0000256" key="1">
    <source>
        <dbReference type="SAM" id="Coils"/>
    </source>
</evidence>
<evidence type="ECO:0000313" key="5">
    <source>
        <dbReference type="EMBL" id="OAY62898.1"/>
    </source>
</evidence>
<evidence type="ECO:0000259" key="3">
    <source>
        <dbReference type="Pfam" id="PF04859"/>
    </source>
</evidence>